<comment type="caution">
    <text evidence="1">The sequence shown here is derived from an EMBL/GenBank/DDBJ whole genome shotgun (WGS) entry which is preliminary data.</text>
</comment>
<reference evidence="1" key="2">
    <citation type="journal article" date="2020" name="Nat. Commun.">
        <title>Large-scale genome sequencing of mycorrhizal fungi provides insights into the early evolution of symbiotic traits.</title>
        <authorList>
            <person name="Miyauchi S."/>
            <person name="Kiss E."/>
            <person name="Kuo A."/>
            <person name="Drula E."/>
            <person name="Kohler A."/>
            <person name="Sanchez-Garcia M."/>
            <person name="Morin E."/>
            <person name="Andreopoulos B."/>
            <person name="Barry K.W."/>
            <person name="Bonito G."/>
            <person name="Buee M."/>
            <person name="Carver A."/>
            <person name="Chen C."/>
            <person name="Cichocki N."/>
            <person name="Clum A."/>
            <person name="Culley D."/>
            <person name="Crous P.W."/>
            <person name="Fauchery L."/>
            <person name="Girlanda M."/>
            <person name="Hayes R.D."/>
            <person name="Keri Z."/>
            <person name="LaButti K."/>
            <person name="Lipzen A."/>
            <person name="Lombard V."/>
            <person name="Magnuson J."/>
            <person name="Maillard F."/>
            <person name="Murat C."/>
            <person name="Nolan M."/>
            <person name="Ohm R.A."/>
            <person name="Pangilinan J."/>
            <person name="Pereira M.F."/>
            <person name="Perotto S."/>
            <person name="Peter M."/>
            <person name="Pfister S."/>
            <person name="Riley R."/>
            <person name="Sitrit Y."/>
            <person name="Stielow J.B."/>
            <person name="Szollosi G."/>
            <person name="Zifcakova L."/>
            <person name="Stursova M."/>
            <person name="Spatafora J.W."/>
            <person name="Tedersoo L."/>
            <person name="Vaario L.M."/>
            <person name="Yamada A."/>
            <person name="Yan M."/>
            <person name="Wang P."/>
            <person name="Xu J."/>
            <person name="Bruns T."/>
            <person name="Baldrian P."/>
            <person name="Vilgalys R."/>
            <person name="Dunand C."/>
            <person name="Henrissat B."/>
            <person name="Grigoriev I.V."/>
            <person name="Hibbett D."/>
            <person name="Nagy L.G."/>
            <person name="Martin F.M."/>
        </authorList>
    </citation>
    <scope>NUCLEOTIDE SEQUENCE</scope>
    <source>
        <strain evidence="1">BED1</strain>
    </source>
</reference>
<feature type="non-terminal residue" evidence="1">
    <location>
        <position position="166"/>
    </location>
</feature>
<dbReference type="EMBL" id="WHUW01000045">
    <property type="protein sequence ID" value="KAF8431967.1"/>
    <property type="molecule type" value="Genomic_DNA"/>
</dbReference>
<evidence type="ECO:0000313" key="1">
    <source>
        <dbReference type="EMBL" id="KAF8431967.1"/>
    </source>
</evidence>
<keyword evidence="2" id="KW-1185">Reference proteome</keyword>
<reference evidence="1" key="1">
    <citation type="submission" date="2019-10" db="EMBL/GenBank/DDBJ databases">
        <authorList>
            <consortium name="DOE Joint Genome Institute"/>
            <person name="Kuo A."/>
            <person name="Miyauchi S."/>
            <person name="Kiss E."/>
            <person name="Drula E."/>
            <person name="Kohler A."/>
            <person name="Sanchez-Garcia M."/>
            <person name="Andreopoulos B."/>
            <person name="Barry K.W."/>
            <person name="Bonito G."/>
            <person name="Buee M."/>
            <person name="Carver A."/>
            <person name="Chen C."/>
            <person name="Cichocki N."/>
            <person name="Clum A."/>
            <person name="Culley D."/>
            <person name="Crous P.W."/>
            <person name="Fauchery L."/>
            <person name="Girlanda M."/>
            <person name="Hayes R."/>
            <person name="Keri Z."/>
            <person name="LaButti K."/>
            <person name="Lipzen A."/>
            <person name="Lombard V."/>
            <person name="Magnuson J."/>
            <person name="Maillard F."/>
            <person name="Morin E."/>
            <person name="Murat C."/>
            <person name="Nolan M."/>
            <person name="Ohm R."/>
            <person name="Pangilinan J."/>
            <person name="Pereira M."/>
            <person name="Perotto S."/>
            <person name="Peter M."/>
            <person name="Riley R."/>
            <person name="Sitrit Y."/>
            <person name="Stielow B."/>
            <person name="Szollosi G."/>
            <person name="Zifcakova L."/>
            <person name="Stursova M."/>
            <person name="Spatafora J.W."/>
            <person name="Tedersoo L."/>
            <person name="Vaario L.-M."/>
            <person name="Yamada A."/>
            <person name="Yan M."/>
            <person name="Wang P."/>
            <person name="Xu J."/>
            <person name="Bruns T."/>
            <person name="Baldrian P."/>
            <person name="Vilgalys R."/>
            <person name="Henrissat B."/>
            <person name="Grigoriev I.V."/>
            <person name="Hibbett D."/>
            <person name="Nagy L.G."/>
            <person name="Martin F.M."/>
        </authorList>
    </citation>
    <scope>NUCLEOTIDE SEQUENCE</scope>
    <source>
        <strain evidence="1">BED1</strain>
    </source>
</reference>
<accession>A0AAD4G9H2</accession>
<evidence type="ECO:0000313" key="2">
    <source>
        <dbReference type="Proteomes" id="UP001194468"/>
    </source>
</evidence>
<name>A0AAD4G9H2_BOLED</name>
<dbReference type="Proteomes" id="UP001194468">
    <property type="component" value="Unassembled WGS sequence"/>
</dbReference>
<organism evidence="1 2">
    <name type="scientific">Boletus edulis BED1</name>
    <dbReference type="NCBI Taxonomy" id="1328754"/>
    <lineage>
        <taxon>Eukaryota</taxon>
        <taxon>Fungi</taxon>
        <taxon>Dikarya</taxon>
        <taxon>Basidiomycota</taxon>
        <taxon>Agaricomycotina</taxon>
        <taxon>Agaricomycetes</taxon>
        <taxon>Agaricomycetidae</taxon>
        <taxon>Boletales</taxon>
        <taxon>Boletineae</taxon>
        <taxon>Boletaceae</taxon>
        <taxon>Boletoideae</taxon>
        <taxon>Boletus</taxon>
    </lineage>
</organism>
<dbReference type="AlphaFoldDB" id="A0AAD4G9H2"/>
<dbReference type="PANTHER" id="PTHR38846:SF1">
    <property type="entry name" value="C3H1-TYPE DOMAIN-CONTAINING PROTEIN"/>
    <property type="match status" value="1"/>
</dbReference>
<dbReference type="PANTHER" id="PTHR38846">
    <property type="entry name" value="C3H1-TYPE DOMAIN-CONTAINING PROTEIN"/>
    <property type="match status" value="1"/>
</dbReference>
<gene>
    <name evidence="1" type="ORF">L210DRAFT_3414950</name>
</gene>
<sequence>SPLEEFFASYAPLFQYDTTLSSVLEFYRLCNKLGWGRDDPRREIAHQRFKDALVHQFNIAYGTDVNDLASWQNLCHVVRIDPIPDGLDACRDAVYHTFINLVDLVDTKTTHEEVRLFQSERALSEYTRSTGKYFPSGSAHAGGLLRFLLRHIFHPRRGYDALSPRV</sequence>
<protein>
    <submittedName>
        <fullName evidence="1">Uncharacterized protein</fullName>
    </submittedName>
</protein>
<proteinExistence type="predicted"/>